<proteinExistence type="predicted"/>
<comment type="caution">
    <text evidence="3">The sequence shown here is derived from an EMBL/GenBank/DDBJ whole genome shotgun (WGS) entry which is preliminary data.</text>
</comment>
<keyword evidence="1" id="KW-0472">Membrane</keyword>
<reference evidence="4" key="1">
    <citation type="journal article" date="2019" name="Int. J. Syst. Evol. Microbiol.">
        <title>The Global Catalogue of Microorganisms (GCM) 10K type strain sequencing project: providing services to taxonomists for standard genome sequencing and annotation.</title>
        <authorList>
            <consortium name="The Broad Institute Genomics Platform"/>
            <consortium name="The Broad Institute Genome Sequencing Center for Infectious Disease"/>
            <person name="Wu L."/>
            <person name="Ma J."/>
        </authorList>
    </citation>
    <scope>NUCLEOTIDE SEQUENCE [LARGE SCALE GENOMIC DNA]</scope>
    <source>
        <strain evidence="4">KCTC 3913</strain>
    </source>
</reference>
<dbReference type="RefSeq" id="WP_377936114.1">
    <property type="nucleotide sequence ID" value="NZ_JBHUMF010000030.1"/>
</dbReference>
<evidence type="ECO:0000256" key="1">
    <source>
        <dbReference type="SAM" id="Phobius"/>
    </source>
</evidence>
<accession>A0ABW5RU66</accession>
<feature type="domain" description="DUF4097" evidence="2">
    <location>
        <begin position="48"/>
        <end position="288"/>
    </location>
</feature>
<sequence length="289" mass="31981">MKMKNSLFILLFIVIGLGIIFYNSNLFSWFSFGDHDNQASVNKNTELIEIDVSSVKAKIIPEDRNDLEATLDGKGKLIVKENRDSIEVKVKKKWFQWFSFNNKSQLTIYIPEDYERDMEIELGSGNLEFSGKSQNTPFKLNELSVEIGSGKANLKNITAKQFDQEVSSGDINIDSLITTDGTIDVSSGDIKISRYTGPLKAKVSSGFLKVQMDELSDPIQIDVSSGSAKLDLPSNADFHLKGKVSSGDINCNFPLITKKVSGNKSIEGTHGSGKNRIDLDLSSGYIDIY</sequence>
<evidence type="ECO:0000259" key="2">
    <source>
        <dbReference type="Pfam" id="PF13349"/>
    </source>
</evidence>
<dbReference type="InterPro" id="IPR025164">
    <property type="entry name" value="Toastrack_DUF4097"/>
</dbReference>
<evidence type="ECO:0000313" key="3">
    <source>
        <dbReference type="EMBL" id="MFD2681694.1"/>
    </source>
</evidence>
<keyword evidence="1" id="KW-0812">Transmembrane</keyword>
<dbReference type="Gene3D" id="2.160.20.120">
    <property type="match status" value="1"/>
</dbReference>
<protein>
    <submittedName>
        <fullName evidence="3">DUF4097 family beta strand repeat-containing protein</fullName>
    </submittedName>
</protein>
<dbReference type="Proteomes" id="UP001597506">
    <property type="component" value="Unassembled WGS sequence"/>
</dbReference>
<dbReference type="EMBL" id="JBHUMF010000030">
    <property type="protein sequence ID" value="MFD2681694.1"/>
    <property type="molecule type" value="Genomic_DNA"/>
</dbReference>
<dbReference type="Pfam" id="PF13349">
    <property type="entry name" value="DUF4097"/>
    <property type="match status" value="1"/>
</dbReference>
<organism evidence="3 4">
    <name type="scientific">Bacillus seohaeanensis</name>
    <dbReference type="NCBI Taxonomy" id="284580"/>
    <lineage>
        <taxon>Bacteria</taxon>
        <taxon>Bacillati</taxon>
        <taxon>Bacillota</taxon>
        <taxon>Bacilli</taxon>
        <taxon>Bacillales</taxon>
        <taxon>Bacillaceae</taxon>
        <taxon>Bacillus</taxon>
    </lineage>
</organism>
<name>A0ABW5RU66_9BACI</name>
<keyword evidence="4" id="KW-1185">Reference proteome</keyword>
<keyword evidence="1" id="KW-1133">Transmembrane helix</keyword>
<gene>
    <name evidence="3" type="ORF">ACFSUL_13150</name>
</gene>
<evidence type="ECO:0000313" key="4">
    <source>
        <dbReference type="Proteomes" id="UP001597506"/>
    </source>
</evidence>
<feature type="transmembrane region" description="Helical" evidence="1">
    <location>
        <begin position="7"/>
        <end position="30"/>
    </location>
</feature>